<feature type="domain" description="BREX system Lon protease-like BrxL N-terminal" evidence="1">
    <location>
        <begin position="10"/>
        <end position="139"/>
    </location>
</feature>
<protein>
    <submittedName>
        <fullName evidence="2">ATP-dependent Lon protease</fullName>
    </submittedName>
</protein>
<name>A0A1G6IV66_9FIRM</name>
<dbReference type="Pfam" id="PF20442">
    <property type="entry name" value="BrxL_N"/>
    <property type="match status" value="1"/>
</dbReference>
<gene>
    <name evidence="2" type="ORF">SAMN04488597_10293</name>
</gene>
<dbReference type="InterPro" id="IPR046838">
    <property type="entry name" value="BrxL_N"/>
</dbReference>
<dbReference type="GO" id="GO:0008233">
    <property type="term" value="F:peptidase activity"/>
    <property type="evidence" value="ECO:0007669"/>
    <property type="project" value="UniProtKB-KW"/>
</dbReference>
<keyword evidence="2" id="KW-0645">Protease</keyword>
<dbReference type="InterPro" id="IPR014061">
    <property type="entry name" value="BrxL-like"/>
</dbReference>
<evidence type="ECO:0000313" key="3">
    <source>
        <dbReference type="Proteomes" id="UP000324896"/>
    </source>
</evidence>
<dbReference type="Pfam" id="PF13337">
    <property type="entry name" value="BrxL_ATPase"/>
    <property type="match status" value="1"/>
</dbReference>
<dbReference type="RefSeq" id="WP_149796610.1">
    <property type="nucleotide sequence ID" value="NZ_FMYT01000002.1"/>
</dbReference>
<keyword evidence="2" id="KW-0378">Hydrolase</keyword>
<dbReference type="EMBL" id="FMYT01000002">
    <property type="protein sequence ID" value="SDC10310.1"/>
    <property type="molecule type" value="Genomic_DNA"/>
</dbReference>
<dbReference type="AlphaFoldDB" id="A0A1G6IV66"/>
<dbReference type="Proteomes" id="UP000324896">
    <property type="component" value="Unassembled WGS sequence"/>
</dbReference>
<evidence type="ECO:0000313" key="2">
    <source>
        <dbReference type="EMBL" id="SDC10310.1"/>
    </source>
</evidence>
<dbReference type="GO" id="GO:0006508">
    <property type="term" value="P:proteolysis"/>
    <property type="evidence" value="ECO:0007669"/>
    <property type="project" value="UniProtKB-KW"/>
</dbReference>
<dbReference type="NCBIfam" id="TIGR02688">
    <property type="entry name" value="BREX system Lon protease-like protein BrxL"/>
    <property type="match status" value="1"/>
</dbReference>
<sequence>MNFERKAKNYFGEVVINKTLMQKAGFSSRAIPTFVGEWILSSFIKEDKLNDETRQKISLFLNKYFPTKSRKEEIKNRLLNFDRVKLLDDYRVFVNLKTGDRRLKIPFLDMDNCRISDNIIKENEMLLTSGVWGVGELMYTPPSDNKDKGEVWLRDFKPFQVGYIDLEYYKECRKHFNHEEWINLIVSSMGFNPTIYSNREKLLLITRILPIVEPRVNLIELAPKGTGKSYIYNNVSRYARVVGGGKITPAVMFHNLNTNTPGLITRYDLIVLDEVQSVSGDSKGELISGLKGYLESGKFSRGNTEATSEAGFVILGNITLNENKIPAYQEEGIFNEIPNFLQETAFIDRIHGLIPGWELPRVSKNTPSNKLGLKADFFSEVLHQLRDEVEYSDFVKVNMNLKNCDDLRDSKAITRLATAYLKIIFPDLNLSLEEFNEHCLKPAVEMRQRIRDELYKMDDEYEKVNIEIR</sequence>
<proteinExistence type="predicted"/>
<evidence type="ECO:0000259" key="1">
    <source>
        <dbReference type="Pfam" id="PF20442"/>
    </source>
</evidence>
<accession>A0A1G6IV66</accession>
<organism evidence="2 3">
    <name type="scientific">Halanaerobium congolense</name>
    <dbReference type="NCBI Taxonomy" id="54121"/>
    <lineage>
        <taxon>Bacteria</taxon>
        <taxon>Bacillati</taxon>
        <taxon>Bacillota</taxon>
        <taxon>Clostridia</taxon>
        <taxon>Halanaerobiales</taxon>
        <taxon>Halanaerobiaceae</taxon>
        <taxon>Halanaerobium</taxon>
    </lineage>
</organism>
<reference evidence="2 3" key="1">
    <citation type="submission" date="2016-10" db="EMBL/GenBank/DDBJ databases">
        <authorList>
            <person name="Varghese N."/>
            <person name="Submissions S."/>
        </authorList>
    </citation>
    <scope>NUCLEOTIDE SEQUENCE [LARGE SCALE GENOMIC DNA]</scope>
    <source>
        <strain evidence="2 3">WG10</strain>
    </source>
</reference>